<dbReference type="InterPro" id="IPR036928">
    <property type="entry name" value="AS_sf"/>
</dbReference>
<dbReference type="VEuPathDB" id="FungiDB:TRICI_000941"/>
<evidence type="ECO:0000259" key="8">
    <source>
        <dbReference type="Pfam" id="PF01425"/>
    </source>
</evidence>
<dbReference type="OrthoDB" id="6428749at2759"/>
<comment type="similarity">
    <text evidence="2">Belongs to the amidase family.</text>
</comment>
<evidence type="ECO:0000256" key="2">
    <source>
        <dbReference type="ARBA" id="ARBA00009199"/>
    </source>
</evidence>
<feature type="active site" description="Charge relay system" evidence="5">
    <location>
        <position position="109"/>
    </location>
</feature>
<dbReference type="FunFam" id="3.90.1300.10:FF:000003">
    <property type="entry name" value="Amidase signature enzyme"/>
    <property type="match status" value="1"/>
</dbReference>
<evidence type="ECO:0000256" key="6">
    <source>
        <dbReference type="PIRSR" id="PIRSR001221-2"/>
    </source>
</evidence>
<reference evidence="9" key="1">
    <citation type="journal article" date="2019" name="G3 (Bethesda)">
        <title>Genome Assemblies of Two Rare Opportunistic Yeast Pathogens: Diutina rugosa (syn. Candida rugosa) and Trichomonascus ciferrii (syn. Candida ciferrii).</title>
        <authorList>
            <person name="Mixao V."/>
            <person name="Saus E."/>
            <person name="Hansen A.P."/>
            <person name="Lass-Florl C."/>
            <person name="Gabaldon T."/>
        </authorList>
    </citation>
    <scope>NUCLEOTIDE SEQUENCE</scope>
    <source>
        <strain evidence="9">CBS 4856</strain>
    </source>
</reference>
<evidence type="ECO:0000256" key="5">
    <source>
        <dbReference type="PIRSR" id="PIRSR001221-1"/>
    </source>
</evidence>
<sequence>MGLFTSAHQRNIQAKREERDERIRNLPEYQTPLTEKEVGLLNQPASQVIKAVQDGETDPQDVLSAYSKRAIAAHKECNMLTEVMIGDAQKWAANSNKKGPLAGFPVSFKDTIAVKGYDSSLGYSCRSFKPLSKDAPMVRMLKDAGAVPYVKTNVPYTMLSFECYNDIWGTTENPYKKGYVPGGSTGGEACLLAWGGSRLGIGTDVAGSVRLPAHFSGIYSLKCSIGRFPKIGNVTTMAGQEGIPAVYSPMTRSLDDLGFFLKTIIDLKPWEYDYSVHPMPWSEPNLPSKLKVGVMYEDGVVTPSPACQRALETTIDALKKQGHEIVSFTPPSPLRALRIASQLLCSDGCQVALRGQFPGEHNDKGVARMVFAQRLPRFMKKIYAWFVEYILRDKVWAYMVRDWNVKTITERWDLVAEREGYKAEFFDAWKESEIDILLTVPNATPAFPHKGLYESISSCGYTFMFNLLDYAAGVLPVTRVDKDLDQLPQSFKPKNRIERGAFGHYNATKMHGLPVGVQVVGQRLEEEKVLRAMEVVEDALHKNGVIYKQLNEN</sequence>
<feature type="binding site" evidence="6">
    <location>
        <begin position="205"/>
        <end position="208"/>
    </location>
    <ligand>
        <name>substrate</name>
    </ligand>
</feature>
<name>A0A642V9L1_9ASCO</name>
<feature type="compositionally biased region" description="Polar residues" evidence="7">
    <location>
        <begin position="1"/>
        <end position="12"/>
    </location>
</feature>
<feature type="active site" description="Charge relay system" evidence="5">
    <location>
        <position position="184"/>
    </location>
</feature>
<comment type="catalytic activity">
    <reaction evidence="1">
        <text>a monocarboxylic acid amide + H2O = a monocarboxylate + NH4(+)</text>
        <dbReference type="Rhea" id="RHEA:12020"/>
        <dbReference type="ChEBI" id="CHEBI:15377"/>
        <dbReference type="ChEBI" id="CHEBI:28938"/>
        <dbReference type="ChEBI" id="CHEBI:35757"/>
        <dbReference type="ChEBI" id="CHEBI:83628"/>
        <dbReference type="EC" id="3.5.1.4"/>
    </reaction>
</comment>
<accession>A0A642V9L1</accession>
<keyword evidence="4" id="KW-0378">Hydrolase</keyword>
<feature type="binding site" evidence="6">
    <location>
        <position position="158"/>
    </location>
    <ligand>
        <name>substrate</name>
    </ligand>
</feature>
<evidence type="ECO:0000256" key="7">
    <source>
        <dbReference type="SAM" id="MobiDB-lite"/>
    </source>
</evidence>
<evidence type="ECO:0000256" key="3">
    <source>
        <dbReference type="ARBA" id="ARBA00012922"/>
    </source>
</evidence>
<evidence type="ECO:0000256" key="4">
    <source>
        <dbReference type="ARBA" id="ARBA00022801"/>
    </source>
</evidence>
<dbReference type="PANTHER" id="PTHR46072:SF10">
    <property type="entry name" value="ACETAMIDASE"/>
    <property type="match status" value="1"/>
</dbReference>
<dbReference type="EC" id="3.5.1.4" evidence="3"/>
<dbReference type="Gene3D" id="3.90.1300.10">
    <property type="entry name" value="Amidase signature (AS) domain"/>
    <property type="match status" value="1"/>
</dbReference>
<dbReference type="AlphaFoldDB" id="A0A642V9L1"/>
<dbReference type="Pfam" id="PF01425">
    <property type="entry name" value="Amidase"/>
    <property type="match status" value="1"/>
</dbReference>
<evidence type="ECO:0000313" key="9">
    <source>
        <dbReference type="EMBL" id="KAA8916822.1"/>
    </source>
</evidence>
<dbReference type="EMBL" id="SWFS01000078">
    <property type="protein sequence ID" value="KAA8916822.1"/>
    <property type="molecule type" value="Genomic_DNA"/>
</dbReference>
<dbReference type="PANTHER" id="PTHR46072">
    <property type="entry name" value="AMIDASE-RELATED-RELATED"/>
    <property type="match status" value="1"/>
</dbReference>
<dbReference type="Proteomes" id="UP000761534">
    <property type="component" value="Unassembled WGS sequence"/>
</dbReference>
<dbReference type="SUPFAM" id="SSF75304">
    <property type="entry name" value="Amidase signature (AS) enzymes"/>
    <property type="match status" value="1"/>
</dbReference>
<organism evidence="9 10">
    <name type="scientific">Trichomonascus ciferrii</name>
    <dbReference type="NCBI Taxonomy" id="44093"/>
    <lineage>
        <taxon>Eukaryota</taxon>
        <taxon>Fungi</taxon>
        <taxon>Dikarya</taxon>
        <taxon>Ascomycota</taxon>
        <taxon>Saccharomycotina</taxon>
        <taxon>Dipodascomycetes</taxon>
        <taxon>Dipodascales</taxon>
        <taxon>Trichomonascaceae</taxon>
        <taxon>Trichomonascus</taxon>
        <taxon>Trichomonascus ciferrii complex</taxon>
    </lineage>
</organism>
<feature type="region of interest" description="Disordered" evidence="7">
    <location>
        <begin position="1"/>
        <end position="21"/>
    </location>
</feature>
<evidence type="ECO:0000256" key="1">
    <source>
        <dbReference type="ARBA" id="ARBA00001311"/>
    </source>
</evidence>
<comment type="caution">
    <text evidence="9">The sequence shown here is derived from an EMBL/GenBank/DDBJ whole genome shotgun (WGS) entry which is preliminary data.</text>
</comment>
<dbReference type="PIRSF" id="PIRSF001221">
    <property type="entry name" value="Amidase_fungi"/>
    <property type="match status" value="1"/>
</dbReference>
<protein>
    <recommendedName>
        <fullName evidence="3">amidase</fullName>
        <ecNumber evidence="3">3.5.1.4</ecNumber>
    </recommendedName>
</protein>
<dbReference type="InterPro" id="IPR023631">
    <property type="entry name" value="Amidase_dom"/>
</dbReference>
<gene>
    <name evidence="9" type="ORF">TRICI_000941</name>
</gene>
<feature type="active site" description="Acyl-ester intermediate" evidence="5">
    <location>
        <position position="208"/>
    </location>
</feature>
<proteinExistence type="inferred from homology"/>
<dbReference type="GO" id="GO:0004040">
    <property type="term" value="F:amidase activity"/>
    <property type="evidence" value="ECO:0007669"/>
    <property type="project" value="UniProtKB-EC"/>
</dbReference>
<keyword evidence="10" id="KW-1185">Reference proteome</keyword>
<evidence type="ECO:0000313" key="10">
    <source>
        <dbReference type="Proteomes" id="UP000761534"/>
    </source>
</evidence>
<feature type="domain" description="Amidase" evidence="8">
    <location>
        <begin position="61"/>
        <end position="530"/>
    </location>
</feature>
<feature type="binding site" evidence="6">
    <location>
        <position position="184"/>
    </location>
    <ligand>
        <name>substrate</name>
    </ligand>
</feature>